<proteinExistence type="inferred from homology"/>
<dbReference type="Proteomes" id="UP000242682">
    <property type="component" value="Unassembled WGS sequence"/>
</dbReference>
<dbReference type="NCBIfam" id="TIGR01777">
    <property type="entry name" value="yfcH"/>
    <property type="match status" value="1"/>
</dbReference>
<evidence type="ECO:0000259" key="2">
    <source>
        <dbReference type="Pfam" id="PF01370"/>
    </source>
</evidence>
<dbReference type="SUPFAM" id="SSF51735">
    <property type="entry name" value="NAD(P)-binding Rossmann-fold domains"/>
    <property type="match status" value="1"/>
</dbReference>
<dbReference type="InterPro" id="IPR010099">
    <property type="entry name" value="SDR39U1"/>
</dbReference>
<dbReference type="RefSeq" id="WP_106534777.1">
    <property type="nucleotide sequence ID" value="NZ_PYAT01000020.1"/>
</dbReference>
<name>A0A2P8FWA8_9BACL</name>
<dbReference type="AlphaFoldDB" id="A0A2P8FWA8"/>
<keyword evidence="5" id="KW-1185">Reference proteome</keyword>
<feature type="domain" description="DUF1731" evidence="3">
    <location>
        <begin position="251"/>
        <end position="297"/>
    </location>
</feature>
<dbReference type="InterPro" id="IPR001509">
    <property type="entry name" value="Epimerase_deHydtase"/>
</dbReference>
<sequence length="299" mass="32860">MKIAITGGTGFVGKELTRLLHMQGWEIYILTRHPKQSSLGISYVEWLTEGAQPEKQLEGMDAFVNLAGASINAGRWSNEQKKEIHDSRISATKEVLRILKALDKKPEALINASAVGIYPASQSATYTEASTNYGNDFLAKTVIDWEQLADQAKALGIRVAYGRFGIVLGKDDGALPLMALPYKLFGGGTVGSGRQWLSWIHIHDVARAIQFAIETKTLEGPFNVTAPNPERMKEFGKEIAKALGRPHWIPVPSAALKLTLGEKSRLVLEGQQALPVVLQKHGFEFTFPHLQSALADLYK</sequence>
<dbReference type="InterPro" id="IPR036291">
    <property type="entry name" value="NAD(P)-bd_dom_sf"/>
</dbReference>
<protein>
    <recommendedName>
        <fullName evidence="6">TIGR01777 family protein</fullName>
    </recommendedName>
</protein>
<comment type="caution">
    <text evidence="4">The sequence shown here is derived from an EMBL/GenBank/DDBJ whole genome shotgun (WGS) entry which is preliminary data.</text>
</comment>
<accession>A0A2P8FWA8</accession>
<dbReference type="OrthoDB" id="9801773at2"/>
<dbReference type="Pfam" id="PF08338">
    <property type="entry name" value="DUF1731"/>
    <property type="match status" value="1"/>
</dbReference>
<dbReference type="Pfam" id="PF01370">
    <property type="entry name" value="Epimerase"/>
    <property type="match status" value="1"/>
</dbReference>
<dbReference type="CDD" id="cd05242">
    <property type="entry name" value="SDR_a8"/>
    <property type="match status" value="1"/>
</dbReference>
<dbReference type="EMBL" id="PYAT01000020">
    <property type="protein sequence ID" value="PSL26001.1"/>
    <property type="molecule type" value="Genomic_DNA"/>
</dbReference>
<feature type="domain" description="NAD-dependent epimerase/dehydratase" evidence="2">
    <location>
        <begin position="3"/>
        <end position="216"/>
    </location>
</feature>
<evidence type="ECO:0008006" key="6">
    <source>
        <dbReference type="Google" id="ProtNLM"/>
    </source>
</evidence>
<dbReference type="PANTHER" id="PTHR11092:SF0">
    <property type="entry name" value="EPIMERASE FAMILY PROTEIN SDR39U1"/>
    <property type="match status" value="1"/>
</dbReference>
<comment type="similarity">
    <text evidence="1">Belongs to the NAD(P)-dependent epimerase/dehydratase family. SDR39U1 subfamily.</text>
</comment>
<evidence type="ECO:0000256" key="1">
    <source>
        <dbReference type="ARBA" id="ARBA00009353"/>
    </source>
</evidence>
<evidence type="ECO:0000313" key="5">
    <source>
        <dbReference type="Proteomes" id="UP000242682"/>
    </source>
</evidence>
<evidence type="ECO:0000259" key="3">
    <source>
        <dbReference type="Pfam" id="PF08338"/>
    </source>
</evidence>
<gene>
    <name evidence="4" type="ORF">B0H99_12026</name>
</gene>
<dbReference type="PANTHER" id="PTHR11092">
    <property type="entry name" value="SUGAR NUCLEOTIDE EPIMERASE RELATED"/>
    <property type="match status" value="1"/>
</dbReference>
<evidence type="ECO:0000313" key="4">
    <source>
        <dbReference type="EMBL" id="PSL26001.1"/>
    </source>
</evidence>
<reference evidence="4 5" key="1">
    <citation type="submission" date="2018-03" db="EMBL/GenBank/DDBJ databases">
        <title>Genomic Encyclopedia of Type Strains, Phase III (KMG-III): the genomes of soil and plant-associated and newly described type strains.</title>
        <authorList>
            <person name="Whitman W."/>
        </authorList>
    </citation>
    <scope>NUCLEOTIDE SEQUENCE [LARGE SCALE GENOMIC DNA]</scope>
    <source>
        <strain evidence="4 5">CGMCC 1.12259</strain>
    </source>
</reference>
<dbReference type="InterPro" id="IPR013549">
    <property type="entry name" value="DUF1731"/>
</dbReference>
<dbReference type="Gene3D" id="3.40.50.720">
    <property type="entry name" value="NAD(P)-binding Rossmann-like Domain"/>
    <property type="match status" value="1"/>
</dbReference>
<organism evidence="4 5">
    <name type="scientific">Planomicrobium soli</name>
    <dbReference type="NCBI Taxonomy" id="1176648"/>
    <lineage>
        <taxon>Bacteria</taxon>
        <taxon>Bacillati</taxon>
        <taxon>Bacillota</taxon>
        <taxon>Bacilli</taxon>
        <taxon>Bacillales</taxon>
        <taxon>Caryophanaceae</taxon>
        <taxon>Planomicrobium</taxon>
    </lineage>
</organism>